<gene>
    <name evidence="12" type="ORF">L0661_07730</name>
</gene>
<evidence type="ECO:0000259" key="11">
    <source>
        <dbReference type="Pfam" id="PF07488"/>
    </source>
</evidence>
<keyword evidence="8" id="KW-0732">Signal</keyword>
<evidence type="ECO:0000256" key="4">
    <source>
        <dbReference type="ARBA" id="ARBA00023277"/>
    </source>
</evidence>
<dbReference type="Proteomes" id="UP001139411">
    <property type="component" value="Unassembled WGS sequence"/>
</dbReference>
<keyword evidence="3 7" id="KW-0378">Hydrolase</keyword>
<comment type="catalytic activity">
    <reaction evidence="7">
        <text>Hydrolysis of (1-&gt;2)-alpha-D-(4-O-methyl)glucuronosyl links in the main chain of hardwood xylans.</text>
        <dbReference type="EC" id="3.2.1.131"/>
    </reaction>
</comment>
<evidence type="ECO:0000259" key="9">
    <source>
        <dbReference type="Pfam" id="PF03648"/>
    </source>
</evidence>
<comment type="similarity">
    <text evidence="1 7">Belongs to the glycosyl hydrolase 67 family.</text>
</comment>
<organism evidence="12 13">
    <name type="scientific">Dyadobacter chenhuakuii</name>
    <dbReference type="NCBI Taxonomy" id="2909339"/>
    <lineage>
        <taxon>Bacteria</taxon>
        <taxon>Pseudomonadati</taxon>
        <taxon>Bacteroidota</taxon>
        <taxon>Cytophagia</taxon>
        <taxon>Cytophagales</taxon>
        <taxon>Spirosomataceae</taxon>
        <taxon>Dyadobacter</taxon>
    </lineage>
</organism>
<dbReference type="GO" id="GO:0005576">
    <property type="term" value="C:extracellular region"/>
    <property type="evidence" value="ECO:0007669"/>
    <property type="project" value="InterPro"/>
</dbReference>
<proteinExistence type="inferred from homology"/>
<dbReference type="GO" id="GO:0033939">
    <property type="term" value="F:xylan alpha-1,2-glucuronosidase activity"/>
    <property type="evidence" value="ECO:0007669"/>
    <property type="project" value="UniProtKB-EC"/>
</dbReference>
<dbReference type="Pfam" id="PF03648">
    <property type="entry name" value="Glyco_hydro_67N"/>
    <property type="match status" value="1"/>
</dbReference>
<evidence type="ECO:0000256" key="1">
    <source>
        <dbReference type="ARBA" id="ARBA00008833"/>
    </source>
</evidence>
<evidence type="ECO:0000256" key="7">
    <source>
        <dbReference type="RuleBase" id="RU361198"/>
    </source>
</evidence>
<dbReference type="GO" id="GO:0046559">
    <property type="term" value="F:alpha-glucuronidase activity"/>
    <property type="evidence" value="ECO:0007669"/>
    <property type="project" value="InterPro"/>
</dbReference>
<feature type="domain" description="Alpha glucuronidase N-terminal" evidence="9">
    <location>
        <begin position="55"/>
        <end position="162"/>
    </location>
</feature>
<keyword evidence="4 7" id="KW-0119">Carbohydrate metabolism</keyword>
<feature type="signal peptide" evidence="8">
    <location>
        <begin position="1"/>
        <end position="21"/>
    </location>
</feature>
<dbReference type="SUPFAM" id="SSF51445">
    <property type="entry name" value="(Trans)glycosidases"/>
    <property type="match status" value="1"/>
</dbReference>
<comment type="subunit">
    <text evidence="7">Homodimer.</text>
</comment>
<evidence type="ECO:0000313" key="13">
    <source>
        <dbReference type="Proteomes" id="UP001139411"/>
    </source>
</evidence>
<dbReference type="RefSeq" id="WP_235177371.1">
    <property type="nucleotide sequence ID" value="NZ_JAKFFV010000004.1"/>
</dbReference>
<evidence type="ECO:0000256" key="8">
    <source>
        <dbReference type="SAM" id="SignalP"/>
    </source>
</evidence>
<dbReference type="Gene3D" id="3.20.20.80">
    <property type="entry name" value="Glycosidases"/>
    <property type="match status" value="1"/>
</dbReference>
<evidence type="ECO:0000256" key="5">
    <source>
        <dbReference type="ARBA" id="ARBA00023295"/>
    </source>
</evidence>
<dbReference type="InterPro" id="IPR017853">
    <property type="entry name" value="GH"/>
</dbReference>
<reference evidence="12" key="1">
    <citation type="submission" date="2022-01" db="EMBL/GenBank/DDBJ databases">
        <title>Novel species in genus Dyadobacter.</title>
        <authorList>
            <person name="Ma C."/>
        </authorList>
    </citation>
    <scope>NUCLEOTIDE SEQUENCE</scope>
    <source>
        <strain evidence="12">CY357</strain>
    </source>
</reference>
<protein>
    <recommendedName>
        <fullName evidence="7">Xylan alpha-1,2-glucuronidase</fullName>
        <ecNumber evidence="7">3.2.1.131</ecNumber>
    </recommendedName>
</protein>
<dbReference type="SUPFAM" id="SSF55545">
    <property type="entry name" value="beta-N-acetylhexosaminidase-like domain"/>
    <property type="match status" value="1"/>
</dbReference>
<dbReference type="PANTHER" id="PTHR39207:SF1">
    <property type="entry name" value="ALPHA-GLUCURONIDASE A"/>
    <property type="match status" value="1"/>
</dbReference>
<feature type="domain" description="Glycosyl hydrolase family 67 catalytic" evidence="11">
    <location>
        <begin position="166"/>
        <end position="485"/>
    </location>
</feature>
<dbReference type="InterPro" id="IPR037054">
    <property type="entry name" value="A-glucoronidase_C_sf"/>
</dbReference>
<feature type="chain" id="PRO_5040799403" description="Xylan alpha-1,2-glucuronidase" evidence="8">
    <location>
        <begin position="22"/>
        <end position="730"/>
    </location>
</feature>
<dbReference type="InterPro" id="IPR011100">
    <property type="entry name" value="Glyco_hydro_67_cat"/>
</dbReference>
<evidence type="ECO:0000256" key="6">
    <source>
        <dbReference type="ARBA" id="ARBA00023326"/>
    </source>
</evidence>
<evidence type="ECO:0000313" key="12">
    <source>
        <dbReference type="EMBL" id="MCF2498189.1"/>
    </source>
</evidence>
<evidence type="ECO:0000256" key="3">
    <source>
        <dbReference type="ARBA" id="ARBA00022801"/>
    </source>
</evidence>
<keyword evidence="5 7" id="KW-0326">Glycosidase</keyword>
<dbReference type="EMBL" id="JAKFFV010000004">
    <property type="protein sequence ID" value="MCF2498189.1"/>
    <property type="molecule type" value="Genomic_DNA"/>
</dbReference>
<dbReference type="InterPro" id="IPR011099">
    <property type="entry name" value="Glyco_hydro_67_C"/>
</dbReference>
<keyword evidence="2 7" id="KW-0858">Xylan degradation</keyword>
<dbReference type="EC" id="3.2.1.131" evidence="7"/>
<comment type="caution">
    <text evidence="12">The sequence shown here is derived from an EMBL/GenBank/DDBJ whole genome shotgun (WGS) entry which is preliminary data.</text>
</comment>
<keyword evidence="6 7" id="KW-0624">Polysaccharide degradation</keyword>
<dbReference type="Pfam" id="PF07477">
    <property type="entry name" value="Glyco_hydro_67C"/>
    <property type="match status" value="1"/>
</dbReference>
<feature type="domain" description="Glycosyl hydrolase family 67 C-terminal" evidence="10">
    <location>
        <begin position="486"/>
        <end position="710"/>
    </location>
</feature>
<dbReference type="PANTHER" id="PTHR39207">
    <property type="entry name" value="ALPHA-GLUCURONIDASE A"/>
    <property type="match status" value="1"/>
</dbReference>
<dbReference type="GO" id="GO:0045493">
    <property type="term" value="P:xylan catabolic process"/>
    <property type="evidence" value="ECO:0007669"/>
    <property type="project" value="UniProtKB-KW"/>
</dbReference>
<dbReference type="InterPro" id="IPR029018">
    <property type="entry name" value="Hex-like_dom2"/>
</dbReference>
<dbReference type="AlphaFoldDB" id="A0A9X1TRP8"/>
<sequence length="730" mass="81950">MTKSPFLMLFSCLLIGFKLLAADPSGAEASGAEASDAEPSGAEPLASDGNDGYRLWLNYEPVRNASVKSEYLKYAAFIGRPASGEIMQSASQELQLGLGKLLDKSVNITNSFAGKSGGIVFKIETSASTAQPVDGYRLQLSAGNVIVSSKSEQGILYGTFALLRHMQMQLPVKGLNLASSPRVRYRMLNHWDNPDGTIERGYAGQSLWKWYELPERVDPRYADYARANASLGINGTVLNNVNASARFMSQEYIVKVAAVANVMRKYGIKTYLSVYFAAPKTLGGLKTSDPLDPQVRAWWKEKVAQIYKEIPDFGGFLVKANSEGEPGPQDYGRTHADGANMLAEAFKPYDGIVIWRAFVYKADPNADRFKAAHEEFVPLDGKFDPKVIVQVKNGPIDFQPREPFSPLFGNMPKTPLGIEFQITQEYLGFATHAVYEAPIFEECLDSDTYVNGAGSTVAKIVDGSLHGYERTLMAGVANTGNSRNWTGHPLAQANWYAFGRLSWDHQLTSEQIAREWIALTLTQNPKASGRITALMLRSREIYVDYNTPLGLSRPWMGVHFAPEPWQNKGSRPDWTAVYYHRADSIGLGFDRTASGSNALAQYRPEVQKQWNNPDQTPLPYLLWFHHVRWDKKLSTGRTLWEELCTRFYTGADSVVWMQQQWDLAKPSLDPQIYTDVAERLKVQRREAIWWRDSWVLYLQTFTKQPVPAGFEPPKQTFEEVKKSVNVYLMR</sequence>
<dbReference type="Gene3D" id="3.90.1330.10">
    <property type="entry name" value="Alpha-glucuronidase, C-terminal domain"/>
    <property type="match status" value="1"/>
</dbReference>
<name>A0A9X1TRP8_9BACT</name>
<dbReference type="Pfam" id="PF07488">
    <property type="entry name" value="Glyco_hydro_67M"/>
    <property type="match status" value="1"/>
</dbReference>
<evidence type="ECO:0000256" key="2">
    <source>
        <dbReference type="ARBA" id="ARBA00022651"/>
    </source>
</evidence>
<accession>A0A9X1TRP8</accession>
<dbReference type="Gene3D" id="3.30.379.10">
    <property type="entry name" value="Chitobiase/beta-hexosaminidase domain 2-like"/>
    <property type="match status" value="1"/>
</dbReference>
<evidence type="ECO:0000259" key="10">
    <source>
        <dbReference type="Pfam" id="PF07477"/>
    </source>
</evidence>
<dbReference type="InterPro" id="IPR005154">
    <property type="entry name" value="Glyco_hydro_67_aGlcAse_N"/>
</dbReference>